<keyword evidence="1" id="KW-1133">Transmembrane helix</keyword>
<dbReference type="KEGG" id="trg:TRUGW13939_10801"/>
<dbReference type="AlphaFoldDB" id="A0A7H8RB01"/>
<dbReference type="Proteomes" id="UP000509510">
    <property type="component" value="Chromosome VI"/>
</dbReference>
<organism evidence="3 4">
    <name type="scientific">Talaromyces rugulosus</name>
    <name type="common">Penicillium rugulosum</name>
    <dbReference type="NCBI Taxonomy" id="121627"/>
    <lineage>
        <taxon>Eukaryota</taxon>
        <taxon>Fungi</taxon>
        <taxon>Dikarya</taxon>
        <taxon>Ascomycota</taxon>
        <taxon>Pezizomycotina</taxon>
        <taxon>Eurotiomycetes</taxon>
        <taxon>Eurotiomycetidae</taxon>
        <taxon>Eurotiales</taxon>
        <taxon>Trichocomaceae</taxon>
        <taxon>Talaromyces</taxon>
        <taxon>Talaromyces sect. Islandici</taxon>
    </lineage>
</organism>
<evidence type="ECO:0000259" key="2">
    <source>
        <dbReference type="Pfam" id="PF24483"/>
    </source>
</evidence>
<evidence type="ECO:0000256" key="1">
    <source>
        <dbReference type="SAM" id="Phobius"/>
    </source>
</evidence>
<accession>A0A7H8RB01</accession>
<evidence type="ECO:0000313" key="4">
    <source>
        <dbReference type="Proteomes" id="UP000509510"/>
    </source>
</evidence>
<keyword evidence="1" id="KW-0812">Transmembrane</keyword>
<keyword evidence="4" id="KW-1185">Reference proteome</keyword>
<dbReference type="GeneID" id="55998280"/>
<evidence type="ECO:0000313" key="3">
    <source>
        <dbReference type="EMBL" id="QKX63630.1"/>
    </source>
</evidence>
<sequence>MSKTLFAASDFTNGLQALDEAIGNDYWLSPFTPITLLSAGGFIAVTFLRCRQSTEDFDYLLEPQWAYDDDVKKPLNSAIENAAKVLGFDPEWANEDMGAFVSKQDRERLFQQAEEQNIVLWQGENLKVLAVPLKWALERKLRRLQHNKMNISKRDSDLNDALALLKYLKDKERAPLDQEHIRTLSITSRELPPDQRTMEWIAEAYQAKYGEKVFV</sequence>
<dbReference type="RefSeq" id="XP_035349804.1">
    <property type="nucleotide sequence ID" value="XM_035493911.1"/>
</dbReference>
<proteinExistence type="predicted"/>
<reference evidence="4" key="1">
    <citation type="submission" date="2020-06" db="EMBL/GenBank/DDBJ databases">
        <title>A chromosome-scale genome assembly of Talaromyces rugulosus W13939.</title>
        <authorList>
            <person name="Wang B."/>
            <person name="Guo L."/>
            <person name="Ye K."/>
            <person name="Wang L."/>
        </authorList>
    </citation>
    <scope>NUCLEOTIDE SEQUENCE [LARGE SCALE GENOMIC DNA]</scope>
    <source>
        <strain evidence="4">W13939</strain>
    </source>
</reference>
<name>A0A7H8RB01_TALRU</name>
<dbReference type="OrthoDB" id="3348320at2759"/>
<feature type="domain" description="DUF7582" evidence="2">
    <location>
        <begin position="54"/>
        <end position="211"/>
    </location>
</feature>
<dbReference type="Pfam" id="PF24483">
    <property type="entry name" value="DUF7582"/>
    <property type="match status" value="1"/>
</dbReference>
<dbReference type="InterPro" id="IPR056004">
    <property type="entry name" value="DUF7582"/>
</dbReference>
<dbReference type="EMBL" id="CP055903">
    <property type="protein sequence ID" value="QKX63630.1"/>
    <property type="molecule type" value="Genomic_DNA"/>
</dbReference>
<gene>
    <name evidence="3" type="ORF">TRUGW13939_10801</name>
</gene>
<protein>
    <recommendedName>
        <fullName evidence="2">DUF7582 domain-containing protein</fullName>
    </recommendedName>
</protein>
<keyword evidence="1" id="KW-0472">Membrane</keyword>
<feature type="transmembrane region" description="Helical" evidence="1">
    <location>
        <begin position="27"/>
        <end position="48"/>
    </location>
</feature>